<name>A0A951Q765_9NOST</name>
<gene>
    <name evidence="1" type="ORF">KME32_32930</name>
</gene>
<evidence type="ECO:0000313" key="2">
    <source>
        <dbReference type="Proteomes" id="UP000715781"/>
    </source>
</evidence>
<reference evidence="1" key="2">
    <citation type="journal article" date="2022" name="Microbiol. Resour. Announc.">
        <title>Metagenome Sequencing to Explore Phylogenomics of Terrestrial Cyanobacteria.</title>
        <authorList>
            <person name="Ward R.D."/>
            <person name="Stajich J.E."/>
            <person name="Johansen J.R."/>
            <person name="Huntemann M."/>
            <person name="Clum A."/>
            <person name="Foster B."/>
            <person name="Foster B."/>
            <person name="Roux S."/>
            <person name="Palaniappan K."/>
            <person name="Varghese N."/>
            <person name="Mukherjee S."/>
            <person name="Reddy T.B.K."/>
            <person name="Daum C."/>
            <person name="Copeland A."/>
            <person name="Chen I.A."/>
            <person name="Ivanova N.N."/>
            <person name="Kyrpides N.C."/>
            <person name="Shapiro N."/>
            <person name="Eloe-Fadrosh E.A."/>
            <person name="Pietrasiak N."/>
        </authorList>
    </citation>
    <scope>NUCLEOTIDE SEQUENCE</scope>
    <source>
        <strain evidence="1">JT2-VF2</strain>
    </source>
</reference>
<dbReference type="EMBL" id="JAHHHN010000048">
    <property type="protein sequence ID" value="MBW4565806.1"/>
    <property type="molecule type" value="Genomic_DNA"/>
</dbReference>
<dbReference type="Proteomes" id="UP000715781">
    <property type="component" value="Unassembled WGS sequence"/>
</dbReference>
<accession>A0A951Q765</accession>
<proteinExistence type="predicted"/>
<dbReference type="AlphaFoldDB" id="A0A951Q765"/>
<reference evidence="1" key="1">
    <citation type="submission" date="2021-05" db="EMBL/GenBank/DDBJ databases">
        <authorList>
            <person name="Pietrasiak N."/>
            <person name="Ward R."/>
            <person name="Stajich J.E."/>
            <person name="Kurbessoian T."/>
        </authorList>
    </citation>
    <scope>NUCLEOTIDE SEQUENCE</scope>
    <source>
        <strain evidence="1">JT2-VF2</strain>
    </source>
</reference>
<comment type="caution">
    <text evidence="1">The sequence shown here is derived from an EMBL/GenBank/DDBJ whole genome shotgun (WGS) entry which is preliminary data.</text>
</comment>
<sequence length="80" mass="9158">MSETATQIPITAIIPMLTAIGDRSWEQFKTLEINFAQEYGVEVWEDVFNFRLLPALDKESNRWLLVQKCSQGIISIKNVA</sequence>
<organism evidence="1 2">
    <name type="scientific">Mojavia pulchra JT2-VF2</name>
    <dbReference type="NCBI Taxonomy" id="287848"/>
    <lineage>
        <taxon>Bacteria</taxon>
        <taxon>Bacillati</taxon>
        <taxon>Cyanobacteriota</taxon>
        <taxon>Cyanophyceae</taxon>
        <taxon>Nostocales</taxon>
        <taxon>Nostocaceae</taxon>
    </lineage>
</organism>
<protein>
    <submittedName>
        <fullName evidence="1">Uncharacterized protein</fullName>
    </submittedName>
</protein>
<evidence type="ECO:0000313" key="1">
    <source>
        <dbReference type="EMBL" id="MBW4565806.1"/>
    </source>
</evidence>